<keyword evidence="1" id="KW-0472">Membrane</keyword>
<sequence length="368" mass="39226">MPAQIALVFFTVYPKAKHGGFLLMVRNRQSGFTIIELLISVIIIGILASVMAALFPMLGALSQMEYQTRQKSINASIATAMETWAATQSPLGQLPAPYSGSGGVISAPVNVASTTSADLSLLDNMRRNRVDPAVMDNDGSPGENVRVYQRLTGLTETSPLFRSTGPAATLTYQLGVIYMTSCTRSGSTCNPNPSLSIPGASPVLTAANRGTWTTTDPDTGAIFVSTLSLQRNRLDITAERMRRIQSELLRYFNLMRLSASPADHTNFYPGASALTLAGANPASNMGCRDGWYNLGAANVDVLAKIALPQAEYGTTPWGGSIQYCRDYDPLGTNGPNAEPHYGAIRINKSVSTGSAPTGSAANDIWITF</sequence>
<reference evidence="2 3" key="1">
    <citation type="submission" date="2018-06" db="EMBL/GenBank/DDBJ databases">
        <authorList>
            <consortium name="Pathogen Informatics"/>
            <person name="Doyle S."/>
        </authorList>
    </citation>
    <scope>NUCLEOTIDE SEQUENCE [LARGE SCALE GENOMIC DNA]</scope>
    <source>
        <strain evidence="2 3">NCTC11842</strain>
    </source>
</reference>
<keyword evidence="1" id="KW-1133">Transmembrane helix</keyword>
<keyword evidence="1" id="KW-0812">Transmembrane</keyword>
<dbReference type="InterPro" id="IPR045584">
    <property type="entry name" value="Pilin-like"/>
</dbReference>
<dbReference type="NCBIfam" id="TIGR02532">
    <property type="entry name" value="IV_pilin_GFxxxE"/>
    <property type="match status" value="1"/>
</dbReference>
<dbReference type="AlphaFoldDB" id="A0A2X2C9H8"/>
<evidence type="ECO:0000256" key="1">
    <source>
        <dbReference type="SAM" id="Phobius"/>
    </source>
</evidence>
<gene>
    <name evidence="2" type="ORF">NCTC11842_01644</name>
</gene>
<accession>A0A2X2C9H8</accession>
<feature type="transmembrane region" description="Helical" evidence="1">
    <location>
        <begin position="38"/>
        <end position="61"/>
    </location>
</feature>
<dbReference type="Pfam" id="PF07963">
    <property type="entry name" value="N_methyl"/>
    <property type="match status" value="1"/>
</dbReference>
<organism evidence="2 3">
    <name type="scientific">Pseudomonas luteola</name>
    <dbReference type="NCBI Taxonomy" id="47886"/>
    <lineage>
        <taxon>Bacteria</taxon>
        <taxon>Pseudomonadati</taxon>
        <taxon>Pseudomonadota</taxon>
        <taxon>Gammaproteobacteria</taxon>
        <taxon>Pseudomonadales</taxon>
        <taxon>Pseudomonadaceae</taxon>
        <taxon>Pseudomonas</taxon>
    </lineage>
</organism>
<name>A0A2X2C9H8_PSELU</name>
<dbReference type="SUPFAM" id="SSF54523">
    <property type="entry name" value="Pili subunits"/>
    <property type="match status" value="1"/>
</dbReference>
<dbReference type="InterPro" id="IPR012902">
    <property type="entry name" value="N_methyl_site"/>
</dbReference>
<dbReference type="EMBL" id="UAUF01000010">
    <property type="protein sequence ID" value="SPZ05202.1"/>
    <property type="molecule type" value="Genomic_DNA"/>
</dbReference>
<evidence type="ECO:0000313" key="3">
    <source>
        <dbReference type="Proteomes" id="UP000250443"/>
    </source>
</evidence>
<proteinExistence type="predicted"/>
<protein>
    <submittedName>
        <fullName evidence="2">Tfp pilus assembly protein PilE</fullName>
    </submittedName>
</protein>
<evidence type="ECO:0000313" key="2">
    <source>
        <dbReference type="EMBL" id="SPZ05202.1"/>
    </source>
</evidence>
<dbReference type="Proteomes" id="UP000250443">
    <property type="component" value="Unassembled WGS sequence"/>
</dbReference>
<dbReference type="Gene3D" id="3.30.700.10">
    <property type="entry name" value="Glycoprotein, Type 4 Pilin"/>
    <property type="match status" value="1"/>
</dbReference>